<dbReference type="eggNOG" id="ENOG5033GE1">
    <property type="taxonomic scope" value="Bacteria"/>
</dbReference>
<proteinExistence type="predicted"/>
<dbReference type="EMBL" id="JH651380">
    <property type="protein sequence ID" value="EIJ37439.1"/>
    <property type="molecule type" value="Genomic_DNA"/>
</dbReference>
<accession>I3C1E6</accession>
<organism evidence="1 2">
    <name type="scientific">Galbibacter orientalis DSM 19592</name>
    <dbReference type="NCBI Taxonomy" id="926559"/>
    <lineage>
        <taxon>Bacteria</taxon>
        <taxon>Pseudomonadati</taxon>
        <taxon>Bacteroidota</taxon>
        <taxon>Flavobacteriia</taxon>
        <taxon>Flavobacteriales</taxon>
        <taxon>Flavobacteriaceae</taxon>
        <taxon>Galbibacter</taxon>
    </lineage>
</organism>
<protein>
    <recommendedName>
        <fullName evidence="3">Lipoprotein</fullName>
    </recommendedName>
</protein>
<sequence length="171" mass="19167">MIIRKIVLAVFATAMIVACGDKKGEKNSSESEFTRVGEPENMEVEVVENYFPKKEITPNVIQFYTIDNEKEFNQKFGVAKTMNNKVTPIDFSKNRVGVIILPETNKQTTIDIEDTERIGSGAVIEYEITEGEEQSFSTTPALIFKLPGDNRLKTIEFKAGKEVNVIGVPEK</sequence>
<dbReference type="Proteomes" id="UP000004690">
    <property type="component" value="Unassembled WGS sequence"/>
</dbReference>
<evidence type="ECO:0000313" key="1">
    <source>
        <dbReference type="EMBL" id="EIJ37439.1"/>
    </source>
</evidence>
<dbReference type="RefSeq" id="WP_008616326.1">
    <property type="nucleotide sequence ID" value="NZ_JH651380.1"/>
</dbReference>
<dbReference type="HOGENOM" id="CLU_1640205_0_0_10"/>
<dbReference type="PROSITE" id="PS51257">
    <property type="entry name" value="PROKAR_LIPOPROTEIN"/>
    <property type="match status" value="1"/>
</dbReference>
<evidence type="ECO:0000313" key="2">
    <source>
        <dbReference type="Proteomes" id="UP000004690"/>
    </source>
</evidence>
<name>I3C1E6_9FLAO</name>
<reference evidence="1 2" key="1">
    <citation type="submission" date="2012-02" db="EMBL/GenBank/DDBJ databases">
        <title>Improved High-Quality Draft genome of Joostella marina DSM 19592.</title>
        <authorList>
            <consortium name="US DOE Joint Genome Institute (JGI-PGF)"/>
            <person name="Lucas S."/>
            <person name="Copeland A."/>
            <person name="Lapidus A."/>
            <person name="Bruce D."/>
            <person name="Goodwin L."/>
            <person name="Pitluck S."/>
            <person name="Peters L."/>
            <person name="Chertkov O."/>
            <person name="Ovchinnikova G."/>
            <person name="Kyrpides N."/>
            <person name="Mavromatis K."/>
            <person name="Detter J.C."/>
            <person name="Han C."/>
            <person name="Land M."/>
            <person name="Hauser L."/>
            <person name="Markowitz V."/>
            <person name="Cheng J.-F."/>
            <person name="Hugenholtz P."/>
            <person name="Woyke T."/>
            <person name="Wu D."/>
            <person name="Tindall B."/>
            <person name="Brambilla E."/>
            <person name="Klenk H.-P."/>
            <person name="Eisen J.A."/>
        </authorList>
    </citation>
    <scope>NUCLEOTIDE SEQUENCE [LARGE SCALE GENOMIC DNA]</scope>
    <source>
        <strain evidence="1 2">DSM 19592</strain>
    </source>
</reference>
<evidence type="ECO:0008006" key="3">
    <source>
        <dbReference type="Google" id="ProtNLM"/>
    </source>
</evidence>
<keyword evidence="2" id="KW-1185">Reference proteome</keyword>
<gene>
    <name evidence="1" type="ORF">JoomaDRAFT_0382</name>
</gene>
<dbReference type="AlphaFoldDB" id="I3C1E6"/>